<name>A0A926S976_9HYPH</name>
<dbReference type="Proteomes" id="UP000598467">
    <property type="component" value="Unassembled WGS sequence"/>
</dbReference>
<keyword evidence="3" id="KW-0436">Ligase</keyword>
<dbReference type="Gene3D" id="3.30.1490.20">
    <property type="entry name" value="ATP-grasp fold, A domain"/>
    <property type="match status" value="1"/>
</dbReference>
<protein>
    <submittedName>
        <fullName evidence="3">Acetate--CoA ligase family protein</fullName>
    </submittedName>
</protein>
<dbReference type="Pfam" id="PF13549">
    <property type="entry name" value="ATP-grasp_5"/>
    <property type="match status" value="1"/>
</dbReference>
<dbReference type="GO" id="GO:0043758">
    <property type="term" value="F:acetate-CoA ligase (ADP-forming) activity"/>
    <property type="evidence" value="ECO:0007669"/>
    <property type="project" value="InterPro"/>
</dbReference>
<dbReference type="Gene3D" id="3.40.50.720">
    <property type="entry name" value="NAD(P)-binding Rossmann-like Domain"/>
    <property type="match status" value="1"/>
</dbReference>
<dbReference type="GO" id="GO:0006099">
    <property type="term" value="P:tricarboxylic acid cycle"/>
    <property type="evidence" value="ECO:0007669"/>
    <property type="project" value="UniProtKB-KW"/>
</dbReference>
<dbReference type="Pfam" id="PF19045">
    <property type="entry name" value="Ligase_CoA_2"/>
    <property type="match status" value="1"/>
</dbReference>
<dbReference type="InterPro" id="IPR043938">
    <property type="entry name" value="Ligase_CoA_dom"/>
</dbReference>
<dbReference type="InterPro" id="IPR032875">
    <property type="entry name" value="Succ_CoA_lig_flav_dom"/>
</dbReference>
<dbReference type="InterPro" id="IPR003781">
    <property type="entry name" value="CoA-bd"/>
</dbReference>
<comment type="caution">
    <text evidence="3">The sequence shown here is derived from an EMBL/GenBank/DDBJ whole genome shotgun (WGS) entry which is preliminary data.</text>
</comment>
<evidence type="ECO:0000313" key="4">
    <source>
        <dbReference type="Proteomes" id="UP000598467"/>
    </source>
</evidence>
<accession>A0A926S976</accession>
<dbReference type="InterPro" id="IPR016102">
    <property type="entry name" value="Succinyl-CoA_synth-like"/>
</dbReference>
<organism evidence="3 4">
    <name type="scientific">Roseibium aggregatum</name>
    <dbReference type="NCBI Taxonomy" id="187304"/>
    <lineage>
        <taxon>Bacteria</taxon>
        <taxon>Pseudomonadati</taxon>
        <taxon>Pseudomonadota</taxon>
        <taxon>Alphaproteobacteria</taxon>
        <taxon>Hyphomicrobiales</taxon>
        <taxon>Stappiaceae</taxon>
        <taxon>Roseibium</taxon>
    </lineage>
</organism>
<dbReference type="GO" id="GO:0005524">
    <property type="term" value="F:ATP binding"/>
    <property type="evidence" value="ECO:0007669"/>
    <property type="project" value="InterPro"/>
</dbReference>
<dbReference type="Pfam" id="PF13380">
    <property type="entry name" value="CoA_binding_2"/>
    <property type="match status" value="1"/>
</dbReference>
<dbReference type="Gene3D" id="3.30.470.20">
    <property type="entry name" value="ATP-grasp fold, B domain"/>
    <property type="match status" value="1"/>
</dbReference>
<dbReference type="InterPro" id="IPR036291">
    <property type="entry name" value="NAD(P)-bd_dom_sf"/>
</dbReference>
<dbReference type="EMBL" id="JABFCZ010000008">
    <property type="protein sequence ID" value="MBD1546339.1"/>
    <property type="molecule type" value="Genomic_DNA"/>
</dbReference>
<dbReference type="RefSeq" id="WP_190291009.1">
    <property type="nucleotide sequence ID" value="NZ_JABFCZ010000008.1"/>
</dbReference>
<dbReference type="Gene3D" id="3.40.50.261">
    <property type="entry name" value="Succinyl-CoA synthetase domains"/>
    <property type="match status" value="2"/>
</dbReference>
<reference evidence="3" key="1">
    <citation type="submission" date="2020-05" db="EMBL/GenBank/DDBJ databases">
        <title>Identification of trans-AT polyketide cluster in two marine bacteria, producers of a novel glutaramide-containing polyketide sesbanimide D and analogs.</title>
        <authorList>
            <person name="Kacar D."/>
            <person name="Rodriguez P."/>
            <person name="Canedo L."/>
            <person name="Gonzalez E."/>
            <person name="Galan B."/>
            <person name="De La Calle F."/>
            <person name="Garcia J.L."/>
        </authorList>
    </citation>
    <scope>NUCLEOTIDE SEQUENCE</scope>
    <source>
        <strain evidence="3">PHM038</strain>
    </source>
</reference>
<dbReference type="SUPFAM" id="SSF52210">
    <property type="entry name" value="Succinyl-CoA synthetase domains"/>
    <property type="match status" value="2"/>
</dbReference>
<dbReference type="InterPro" id="IPR013815">
    <property type="entry name" value="ATP_grasp_subdomain_1"/>
</dbReference>
<proteinExistence type="predicted"/>
<dbReference type="SUPFAM" id="SSF51735">
    <property type="entry name" value="NAD(P)-binding Rossmann-fold domains"/>
    <property type="match status" value="1"/>
</dbReference>
<dbReference type="AlphaFoldDB" id="A0A926S976"/>
<keyword evidence="1" id="KW-0816">Tricarboxylic acid cycle</keyword>
<dbReference type="PANTHER" id="PTHR42793">
    <property type="entry name" value="COA BINDING DOMAIN CONTAINING PROTEIN"/>
    <property type="match status" value="1"/>
</dbReference>
<dbReference type="PANTHER" id="PTHR42793:SF4">
    <property type="entry name" value="BLL6376 PROTEIN"/>
    <property type="match status" value="1"/>
</dbReference>
<feature type="domain" description="CoA-binding" evidence="2">
    <location>
        <begin position="7"/>
        <end position="102"/>
    </location>
</feature>
<sequence length="693" mass="72380">MTTLDDLLNPQSVAIVGASDDPKRIGGRPIAYMKAAGFGGRLIPVNPKRDTIQGLPAAPSLADIDGTIDFALIALPAPLVADAVKEARAKGAKTCLIFSSGFREAGAEGAALEDELIRTARDVGIRMIGPNCLGAFNAFSGFQPCFSTTLDRGAPKPGPIAIASQSGAYGSHIYFLARQRGLGTGYFLTTGNEGDVQVAEVIKLMAEKDDVRTILAYAEGIKNGPLLIDALETARAAKKAVIFMKVGRSDVGAAAAASHTASLAGEDAVFDAMIKQYGAVRAKTTEEMIDIAYAAQPGIYPTGRKLGVVTISGGAGVLIADDAADYGLDVSPMPKDAQAEMKALLPFAAPRNPVDVTAQAFNDLSLISAFLKKMIERGGYDAILAFWTSVAGSKMIAGALQDAMRAGLADNPDVLIVQSILAEPEIVASYEAQGYPVFEDPTRAVAAIAALARLGEAFAREKGEPISLPVPFDLPNTALGEREAKEILASFGLPVVTDALLRDEAEAGAFARRGSGTYALKIASPDIAHKTDVGGVALNIPADGITEAFSRIMETVRKAVPSAKLDGVILSEMAPEGIDCILGGKIDPAFGPVVMFGLGGVFTEVFSDVAFRHAPVTQATALEMIEELDAVALLNGVRGAPACDKSRLADAIQKFSVFLAAHADRIDSAEINPLRAYPDRCLGLDALIVPRKG</sequence>
<evidence type="ECO:0000313" key="3">
    <source>
        <dbReference type="EMBL" id="MBD1546339.1"/>
    </source>
</evidence>
<evidence type="ECO:0000259" key="2">
    <source>
        <dbReference type="SMART" id="SM00881"/>
    </source>
</evidence>
<evidence type="ECO:0000256" key="1">
    <source>
        <dbReference type="ARBA" id="ARBA00022532"/>
    </source>
</evidence>
<dbReference type="SMART" id="SM00881">
    <property type="entry name" value="CoA_binding"/>
    <property type="match status" value="1"/>
</dbReference>
<dbReference type="SUPFAM" id="SSF56059">
    <property type="entry name" value="Glutathione synthetase ATP-binding domain-like"/>
    <property type="match status" value="1"/>
</dbReference>
<gene>
    <name evidence="3" type="ORF">HK439_08700</name>
</gene>
<dbReference type="Pfam" id="PF13607">
    <property type="entry name" value="Succ_CoA_lig"/>
    <property type="match status" value="1"/>
</dbReference>